<dbReference type="GO" id="GO:0003723">
    <property type="term" value="F:RNA binding"/>
    <property type="evidence" value="ECO:0007669"/>
    <property type="project" value="UniProtKB-KW"/>
</dbReference>
<accession>A0A832T3I8</accession>
<sequence>MENLTLKGKVILEGIIELETGMHIGGTKETLKIGGTDNPVIRDAFGRILIPGSSLKGKIRALLERKDGKYKEDGRGNYLPHDCGECEICKIFGPHDSKNIKEPVRVIVRDAYLQPEENKKDYDYLEIKVENTIDRLKGTTIKGGIRNMERVVAGSKFKFEVVFNIYKESDKELIKKFIEGMKLLEDDYLGGSGSRGYGKIKFRDIKLICKPKEYYEGNENSKKESDEVESLNELESELDKIWGGINFN</sequence>
<dbReference type="GO" id="GO:0016787">
    <property type="term" value="F:hydrolase activity"/>
    <property type="evidence" value="ECO:0007669"/>
    <property type="project" value="UniProtKB-KW"/>
</dbReference>
<organism evidence="10 11">
    <name type="scientific">Methanocaldococcus jannaschii</name>
    <dbReference type="NCBI Taxonomy" id="2190"/>
    <lineage>
        <taxon>Archaea</taxon>
        <taxon>Methanobacteriati</taxon>
        <taxon>Methanobacteriota</taxon>
        <taxon>Methanomada group</taxon>
        <taxon>Methanococci</taxon>
        <taxon>Methanococcales</taxon>
        <taxon>Methanocaldococcaceae</taxon>
        <taxon>Methanocaldococcus</taxon>
    </lineage>
</organism>
<evidence type="ECO:0000256" key="8">
    <source>
        <dbReference type="ARBA" id="ARBA00033183"/>
    </source>
</evidence>
<keyword evidence="3" id="KW-0540">Nuclease</keyword>
<evidence type="ECO:0000256" key="7">
    <source>
        <dbReference type="ARBA" id="ARBA00023118"/>
    </source>
</evidence>
<dbReference type="NCBIfam" id="TIGR02582">
    <property type="entry name" value="cas7_TM1809"/>
    <property type="match status" value="1"/>
</dbReference>
<evidence type="ECO:0000256" key="1">
    <source>
        <dbReference type="ARBA" id="ARBA00006342"/>
    </source>
</evidence>
<evidence type="ECO:0000256" key="5">
    <source>
        <dbReference type="ARBA" id="ARBA00022801"/>
    </source>
</evidence>
<dbReference type="RefSeq" id="WP_010871193.1">
    <property type="nucleotide sequence ID" value="NC_000909.1"/>
</dbReference>
<dbReference type="EMBL" id="DUJR01000009">
    <property type="protein sequence ID" value="HII59386.1"/>
    <property type="molecule type" value="Genomic_DNA"/>
</dbReference>
<dbReference type="GO" id="GO:0004519">
    <property type="term" value="F:endonuclease activity"/>
    <property type="evidence" value="ECO:0007669"/>
    <property type="project" value="UniProtKB-KW"/>
</dbReference>
<dbReference type="GO" id="GO:0051607">
    <property type="term" value="P:defense response to virus"/>
    <property type="evidence" value="ECO:0007669"/>
    <property type="project" value="UniProtKB-KW"/>
</dbReference>
<evidence type="ECO:0000313" key="10">
    <source>
        <dbReference type="EMBL" id="HII59386.1"/>
    </source>
</evidence>
<comment type="similarity">
    <text evidence="1">Belongs to the CRISPR-associated Csm3 family.</text>
</comment>
<keyword evidence="6" id="KW-0694">RNA-binding</keyword>
<evidence type="ECO:0000256" key="6">
    <source>
        <dbReference type="ARBA" id="ARBA00022884"/>
    </source>
</evidence>
<dbReference type="AlphaFoldDB" id="A0A832T3I8"/>
<dbReference type="OMA" id="ICKIFGP"/>
<dbReference type="Proteomes" id="UP000645676">
    <property type="component" value="Unassembled WGS sequence"/>
</dbReference>
<dbReference type="InterPro" id="IPR005537">
    <property type="entry name" value="RAMP_III_fam"/>
</dbReference>
<feature type="domain" description="CRISPR type III-associated protein" evidence="9">
    <location>
        <begin position="16"/>
        <end position="201"/>
    </location>
</feature>
<evidence type="ECO:0000259" key="9">
    <source>
        <dbReference type="Pfam" id="PF03787"/>
    </source>
</evidence>
<dbReference type="InterPro" id="IPR052216">
    <property type="entry name" value="CRISPR_Csm3_endoribonuclease"/>
</dbReference>
<dbReference type="CDD" id="cd09684">
    <property type="entry name" value="Csm3_III-A"/>
    <property type="match status" value="1"/>
</dbReference>
<dbReference type="Pfam" id="PF03787">
    <property type="entry name" value="RAMPs"/>
    <property type="match status" value="1"/>
</dbReference>
<keyword evidence="5" id="KW-0378">Hydrolase</keyword>
<name>A0A832T3I8_9EURY</name>
<protein>
    <recommendedName>
        <fullName evidence="2">CRISPR system Cms endoribonuclease Csm3</fullName>
    </recommendedName>
    <alternativeName>
        <fullName evidence="8">CRISPR type III A-associated RAMP protein Csm3</fullName>
    </alternativeName>
</protein>
<dbReference type="SMR" id="A0A832T3I8"/>
<dbReference type="GeneID" id="1452578"/>
<reference evidence="10" key="1">
    <citation type="journal article" date="2020" name="bioRxiv">
        <title>A rank-normalized archaeal taxonomy based on genome phylogeny resolves widespread incomplete and uneven classifications.</title>
        <authorList>
            <person name="Rinke C."/>
            <person name="Chuvochina M."/>
            <person name="Mussig A.J."/>
            <person name="Chaumeil P.-A."/>
            <person name="Waite D.W."/>
            <person name="Whitman W.B."/>
            <person name="Parks D.H."/>
            <person name="Hugenholtz P."/>
        </authorList>
    </citation>
    <scope>NUCLEOTIDE SEQUENCE</scope>
    <source>
        <strain evidence="10">UBA8849</strain>
    </source>
</reference>
<dbReference type="PANTHER" id="PTHR35579:SF3">
    <property type="entry name" value="CRISPR SYSTEM CMS ENDORIBONUCLEASE CSM3"/>
    <property type="match status" value="1"/>
</dbReference>
<evidence type="ECO:0000256" key="4">
    <source>
        <dbReference type="ARBA" id="ARBA00022759"/>
    </source>
</evidence>
<dbReference type="PANTHER" id="PTHR35579">
    <property type="entry name" value="CRISPR SYSTEM CMS ENDORIBONUCLEASE CSM3"/>
    <property type="match status" value="1"/>
</dbReference>
<gene>
    <name evidence="10" type="primary">csm3</name>
    <name evidence="10" type="ORF">HA335_02210</name>
</gene>
<evidence type="ECO:0000256" key="2">
    <source>
        <dbReference type="ARBA" id="ARBA00022150"/>
    </source>
</evidence>
<evidence type="ECO:0000313" key="11">
    <source>
        <dbReference type="Proteomes" id="UP000645676"/>
    </source>
</evidence>
<keyword evidence="4" id="KW-0255">Endonuclease</keyword>
<proteinExistence type="inferred from homology"/>
<comment type="caution">
    <text evidence="10">The sequence shown here is derived from an EMBL/GenBank/DDBJ whole genome shotgun (WGS) entry which is preliminary data.</text>
</comment>
<keyword evidence="7" id="KW-0051">Antiviral defense</keyword>
<dbReference type="InterPro" id="IPR013412">
    <property type="entry name" value="CRISPR-assoc_RAMP_Csm3"/>
</dbReference>
<evidence type="ECO:0000256" key="3">
    <source>
        <dbReference type="ARBA" id="ARBA00022722"/>
    </source>
</evidence>